<dbReference type="Proteomes" id="UP001397290">
    <property type="component" value="Unassembled WGS sequence"/>
</dbReference>
<accession>A0AAW0RI79</accession>
<dbReference type="InterPro" id="IPR002575">
    <property type="entry name" value="Aminoglycoside_PTrfase"/>
</dbReference>
<dbReference type="PANTHER" id="PTHR21310">
    <property type="entry name" value="AMINOGLYCOSIDE PHOSPHOTRANSFERASE-RELATED-RELATED"/>
    <property type="match status" value="1"/>
</dbReference>
<dbReference type="CDD" id="cd05120">
    <property type="entry name" value="APH_ChoK_like"/>
    <property type="match status" value="1"/>
</dbReference>
<sequence>MAVLDCLSEPPFFAPSLQLPATLPSPEDIESCNKVIKEGHGRRIIQIGEHFIVKYGTRVSVIEGQNLLYVKKTKAVPIPEVYALYTKLNPEGRMVTYIIMEYIRGETLETAWPKLSPDEKHNVALELRGYFDKLRKVPVPGYFGCFGNPPCNDLVVSTLPCDDASQNAPLSRSSRTEYEFNQGLVKVYLDNNGTEENARFYECMLSEVLKDHRPVLTHADLQKDNIILKKDKSLVVIDWEAAGWYPEYWESFAANLAAKLGDDFWNYLIVLDEYPTECAWLSPMIQELW</sequence>
<organism evidence="2 3">
    <name type="scientific">Beauveria asiatica</name>
    <dbReference type="NCBI Taxonomy" id="1069075"/>
    <lineage>
        <taxon>Eukaryota</taxon>
        <taxon>Fungi</taxon>
        <taxon>Dikarya</taxon>
        <taxon>Ascomycota</taxon>
        <taxon>Pezizomycotina</taxon>
        <taxon>Sordariomycetes</taxon>
        <taxon>Hypocreomycetidae</taxon>
        <taxon>Hypocreales</taxon>
        <taxon>Cordycipitaceae</taxon>
        <taxon>Beauveria</taxon>
    </lineage>
</organism>
<comment type="caution">
    <text evidence="2">The sequence shown here is derived from an EMBL/GenBank/DDBJ whole genome shotgun (WGS) entry which is preliminary data.</text>
</comment>
<evidence type="ECO:0000259" key="1">
    <source>
        <dbReference type="Pfam" id="PF01636"/>
    </source>
</evidence>
<evidence type="ECO:0000313" key="3">
    <source>
        <dbReference type="Proteomes" id="UP001397290"/>
    </source>
</evidence>
<name>A0AAW0RI79_9HYPO</name>
<feature type="domain" description="Aminoglycoside phosphotransferase" evidence="1">
    <location>
        <begin position="66"/>
        <end position="246"/>
    </location>
</feature>
<gene>
    <name evidence="2" type="ORF">G3M48_010211</name>
</gene>
<dbReference type="Pfam" id="PF01636">
    <property type="entry name" value="APH"/>
    <property type="match status" value="1"/>
</dbReference>
<dbReference type="InterPro" id="IPR011009">
    <property type="entry name" value="Kinase-like_dom_sf"/>
</dbReference>
<dbReference type="AlphaFoldDB" id="A0AAW0RI79"/>
<evidence type="ECO:0000313" key="2">
    <source>
        <dbReference type="EMBL" id="KAK8141616.1"/>
    </source>
</evidence>
<reference evidence="2 3" key="1">
    <citation type="submission" date="2020-02" db="EMBL/GenBank/DDBJ databases">
        <title>Comparative genomics of the hypocrealean fungal genus Beauvera.</title>
        <authorList>
            <person name="Showalter D.N."/>
            <person name="Bushley K.E."/>
            <person name="Rehner S.A."/>
        </authorList>
    </citation>
    <scope>NUCLEOTIDE SEQUENCE [LARGE SCALE GENOMIC DNA]</scope>
    <source>
        <strain evidence="2 3">ARSEF4384</strain>
    </source>
</reference>
<dbReference type="SUPFAM" id="SSF56112">
    <property type="entry name" value="Protein kinase-like (PK-like)"/>
    <property type="match status" value="1"/>
</dbReference>
<dbReference type="InterPro" id="IPR051678">
    <property type="entry name" value="AGP_Transferase"/>
</dbReference>
<protein>
    <recommendedName>
        <fullName evidence="1">Aminoglycoside phosphotransferase domain-containing protein</fullName>
    </recommendedName>
</protein>
<dbReference type="Gene3D" id="3.90.1200.10">
    <property type="match status" value="1"/>
</dbReference>
<dbReference type="PANTHER" id="PTHR21310:SF48">
    <property type="entry name" value="AMINOGLYCOSIDE PHOSPHOTRANSFERASE DOMAIN-CONTAINING PROTEIN"/>
    <property type="match status" value="1"/>
</dbReference>
<keyword evidence="3" id="KW-1185">Reference proteome</keyword>
<dbReference type="EMBL" id="JAAHCF010000905">
    <property type="protein sequence ID" value="KAK8141616.1"/>
    <property type="molecule type" value="Genomic_DNA"/>
</dbReference>
<proteinExistence type="predicted"/>